<dbReference type="PANTHER" id="PTHR37017:SF11">
    <property type="entry name" value="ESTERASE_LIPASE_THIOESTERASE DOMAIN-CONTAINING PROTEIN"/>
    <property type="match status" value="1"/>
</dbReference>
<dbReference type="EMBL" id="JABAFZ010000010">
    <property type="protein sequence ID" value="NME90179.1"/>
    <property type="molecule type" value="Genomic_DNA"/>
</dbReference>
<evidence type="ECO:0000259" key="1">
    <source>
        <dbReference type="Pfam" id="PF12697"/>
    </source>
</evidence>
<dbReference type="RefSeq" id="WP_168970306.1">
    <property type="nucleotide sequence ID" value="NZ_JABAFZ010000010.1"/>
</dbReference>
<evidence type="ECO:0000313" key="2">
    <source>
        <dbReference type="EMBL" id="NME90179.1"/>
    </source>
</evidence>
<dbReference type="InterPro" id="IPR000073">
    <property type="entry name" value="AB_hydrolase_1"/>
</dbReference>
<feature type="domain" description="AB hydrolase-1" evidence="1">
    <location>
        <begin position="8"/>
        <end position="230"/>
    </location>
</feature>
<dbReference type="InterPro" id="IPR029058">
    <property type="entry name" value="AB_hydrolase_fold"/>
</dbReference>
<name>A0AB36CND4_9CORY</name>
<comment type="caution">
    <text evidence="2">The sequence shown here is derived from an EMBL/GenBank/DDBJ whole genome shotgun (WGS) entry which is preliminary data.</text>
</comment>
<evidence type="ECO:0000313" key="3">
    <source>
        <dbReference type="Proteomes" id="UP000544551"/>
    </source>
</evidence>
<proteinExistence type="predicted"/>
<dbReference type="GO" id="GO:0016787">
    <property type="term" value="F:hydrolase activity"/>
    <property type="evidence" value="ECO:0007669"/>
    <property type="project" value="UniProtKB-KW"/>
</dbReference>
<dbReference type="AlphaFoldDB" id="A0AB36CND4"/>
<dbReference type="InterPro" id="IPR052897">
    <property type="entry name" value="Sec-Metab_Biosynth_Hydrolase"/>
</dbReference>
<dbReference type="PANTHER" id="PTHR37017">
    <property type="entry name" value="AB HYDROLASE-1 DOMAIN-CONTAINING PROTEIN-RELATED"/>
    <property type="match status" value="1"/>
</dbReference>
<dbReference type="Proteomes" id="UP000544551">
    <property type="component" value="Unassembled WGS sequence"/>
</dbReference>
<accession>A0AB36CND4</accession>
<organism evidence="2 3">
    <name type="scientific">Corynebacterium stationis</name>
    <dbReference type="NCBI Taxonomy" id="1705"/>
    <lineage>
        <taxon>Bacteria</taxon>
        <taxon>Bacillati</taxon>
        <taxon>Actinomycetota</taxon>
        <taxon>Actinomycetes</taxon>
        <taxon>Mycobacteriales</taxon>
        <taxon>Corynebacteriaceae</taxon>
        <taxon>Corynebacterium</taxon>
    </lineage>
</organism>
<keyword evidence="2" id="KW-0378">Hydrolase</keyword>
<protein>
    <submittedName>
        <fullName evidence="2">Alpha/beta hydrolase</fullName>
    </submittedName>
</protein>
<dbReference type="SUPFAM" id="SSF53474">
    <property type="entry name" value="alpha/beta-Hydrolases"/>
    <property type="match status" value="1"/>
</dbReference>
<reference evidence="2 3" key="1">
    <citation type="submission" date="2020-04" db="EMBL/GenBank/DDBJ databases">
        <authorList>
            <person name="Hitch T.C.A."/>
            <person name="Wylensek D."/>
            <person name="Clavel T."/>
        </authorList>
    </citation>
    <scope>NUCLEOTIDE SEQUENCE [LARGE SCALE GENOMIC DNA]</scope>
    <source>
        <strain evidence="2 3">BL-383-APC-3D</strain>
    </source>
</reference>
<sequence length="244" mass="26818">MPEKAAHVILVPGAWMGGWIWEPTVNRLRSRGIDAETMTLRGLEPGQLDADIAHVSLEDHVQQLVEHIAQTRADKVILVSHSYSGVVVASAADRLGTHVAGIIHIGAFLPVDAHALLDNWGSSEDERAQEKADIEAAGNLWLSPTREMLDYVDDLTDADRDYLTSKFTAHPGRTVLDAAHLSSPVEEQPTTYVALSLKDAPAVAKSATTWQRRSLVSGHWPMVSAFDETVTLIEEEIRRYSRDA</sequence>
<gene>
    <name evidence="2" type="ORF">HF853_10945</name>
</gene>
<dbReference type="Gene3D" id="3.40.50.1820">
    <property type="entry name" value="alpha/beta hydrolase"/>
    <property type="match status" value="1"/>
</dbReference>
<dbReference type="Pfam" id="PF12697">
    <property type="entry name" value="Abhydrolase_6"/>
    <property type="match status" value="1"/>
</dbReference>